<reference evidence="3" key="1">
    <citation type="submission" date="2018-06" db="EMBL/GenBank/DDBJ databases">
        <authorList>
            <person name="Sharma R."/>
            <person name="Ke K."/>
            <person name="Breakwell D.P."/>
            <person name="Hope S."/>
            <person name="Grose J.H."/>
        </authorList>
    </citation>
    <scope>NUCLEOTIDE SEQUENCE [LARGE SCALE GENOMIC DNA]</scope>
</reference>
<accession>A0A346FHP5</accession>
<gene>
    <name evidence="2" type="ORF">SUNLIREN_3</name>
</gene>
<organism evidence="2 3">
    <name type="scientific">Erwinia phage SunLIRen</name>
    <dbReference type="NCBI Taxonomy" id="2267654"/>
    <lineage>
        <taxon>Viruses</taxon>
        <taxon>Duplodnaviria</taxon>
        <taxon>Heunggongvirae</taxon>
        <taxon>Uroviricota</taxon>
        <taxon>Caudoviricetes</taxon>
        <taxon>Andersonviridae</taxon>
        <taxon>Ounavirinae</taxon>
        <taxon>Kolesnikvirus</taxon>
        <taxon>Kolesnikvirus Ea214</taxon>
    </lineage>
</organism>
<keyword evidence="1" id="KW-0812">Transmembrane</keyword>
<protein>
    <submittedName>
        <fullName evidence="2">Uncharacterized protein</fullName>
    </submittedName>
</protein>
<evidence type="ECO:0000313" key="2">
    <source>
        <dbReference type="EMBL" id="AXN57325.1"/>
    </source>
</evidence>
<keyword evidence="1" id="KW-1133">Transmembrane helix</keyword>
<keyword evidence="1" id="KW-0472">Membrane</keyword>
<dbReference type="EMBL" id="MH426725">
    <property type="protein sequence ID" value="AXN57325.1"/>
    <property type="molecule type" value="Genomic_DNA"/>
</dbReference>
<sequence>MYYVILVLAYVAAILTWPVAIVKFLYEIFKLDLPFWSSLISNGLGGVVVFIISVVVIIFVGRLQFEKSSKKLLSRTNRWH</sequence>
<feature type="transmembrane region" description="Helical" evidence="1">
    <location>
        <begin position="44"/>
        <end position="65"/>
    </location>
</feature>
<dbReference type="Proteomes" id="UP000257815">
    <property type="component" value="Segment"/>
</dbReference>
<evidence type="ECO:0000313" key="3">
    <source>
        <dbReference type="Proteomes" id="UP000257815"/>
    </source>
</evidence>
<name>A0A346FHP5_9CAUD</name>
<evidence type="ECO:0000256" key="1">
    <source>
        <dbReference type="SAM" id="Phobius"/>
    </source>
</evidence>
<proteinExistence type="predicted"/>